<accession>A0A5N6PQ32</accession>
<proteinExistence type="predicted"/>
<evidence type="ECO:0000256" key="1">
    <source>
        <dbReference type="SAM" id="MobiDB-lite"/>
    </source>
</evidence>
<reference evidence="2 3" key="1">
    <citation type="submission" date="2019-05" db="EMBL/GenBank/DDBJ databases">
        <title>Mikania micrantha, genome provides insights into the molecular mechanism of rapid growth.</title>
        <authorList>
            <person name="Liu B."/>
        </authorList>
    </citation>
    <scope>NUCLEOTIDE SEQUENCE [LARGE SCALE GENOMIC DNA]</scope>
    <source>
        <strain evidence="2">NLD-2019</strain>
        <tissue evidence="2">Leaf</tissue>
    </source>
</reference>
<sequence length="81" mass="9187">MKKTRRLCCRCLEATGEGNGYGLRGISANAVDRQPAVQMRRKTRHRGSTVDRRRSPELRSRIVDYSFPEVSIGQTPVIILN</sequence>
<protein>
    <submittedName>
        <fullName evidence="2">Uncharacterized protein</fullName>
    </submittedName>
</protein>
<keyword evidence="3" id="KW-1185">Reference proteome</keyword>
<dbReference type="AlphaFoldDB" id="A0A5N6PQ32"/>
<evidence type="ECO:0000313" key="3">
    <source>
        <dbReference type="Proteomes" id="UP000326396"/>
    </source>
</evidence>
<evidence type="ECO:0000313" key="2">
    <source>
        <dbReference type="EMBL" id="KAD6795267.1"/>
    </source>
</evidence>
<dbReference type="Proteomes" id="UP000326396">
    <property type="component" value="Linkage Group LG11"/>
</dbReference>
<name>A0A5N6PQ32_9ASTR</name>
<comment type="caution">
    <text evidence="2">The sequence shown here is derived from an EMBL/GenBank/DDBJ whole genome shotgun (WGS) entry which is preliminary data.</text>
</comment>
<feature type="region of interest" description="Disordered" evidence="1">
    <location>
        <begin position="33"/>
        <end position="54"/>
    </location>
</feature>
<gene>
    <name evidence="2" type="ORF">E3N88_06163</name>
</gene>
<dbReference type="EMBL" id="SZYD01000003">
    <property type="protein sequence ID" value="KAD6795267.1"/>
    <property type="molecule type" value="Genomic_DNA"/>
</dbReference>
<organism evidence="2 3">
    <name type="scientific">Mikania micrantha</name>
    <name type="common">bitter vine</name>
    <dbReference type="NCBI Taxonomy" id="192012"/>
    <lineage>
        <taxon>Eukaryota</taxon>
        <taxon>Viridiplantae</taxon>
        <taxon>Streptophyta</taxon>
        <taxon>Embryophyta</taxon>
        <taxon>Tracheophyta</taxon>
        <taxon>Spermatophyta</taxon>
        <taxon>Magnoliopsida</taxon>
        <taxon>eudicotyledons</taxon>
        <taxon>Gunneridae</taxon>
        <taxon>Pentapetalae</taxon>
        <taxon>asterids</taxon>
        <taxon>campanulids</taxon>
        <taxon>Asterales</taxon>
        <taxon>Asteraceae</taxon>
        <taxon>Asteroideae</taxon>
        <taxon>Heliantheae alliance</taxon>
        <taxon>Eupatorieae</taxon>
        <taxon>Mikania</taxon>
    </lineage>
</organism>